<dbReference type="GO" id="GO:0005524">
    <property type="term" value="F:ATP binding"/>
    <property type="evidence" value="ECO:0007669"/>
    <property type="project" value="UniProtKB-KW"/>
</dbReference>
<organism evidence="6">
    <name type="scientific">bioreactor metagenome</name>
    <dbReference type="NCBI Taxonomy" id="1076179"/>
    <lineage>
        <taxon>unclassified sequences</taxon>
        <taxon>metagenomes</taxon>
        <taxon>ecological metagenomes</taxon>
    </lineage>
</organism>
<evidence type="ECO:0000256" key="1">
    <source>
        <dbReference type="ARBA" id="ARBA00022490"/>
    </source>
</evidence>
<sequence length="221" mass="25900">MRKLNLYQKTLKERNNFLKAPIDDDAYLEVLTDTLIDLQVFLIDERQKFINKMNEYISSLYQLLSNTDGAVRIEYLAPVEILPNTEAALKDKYRRNMDRDKIQKQTQIGIHKDDLEFYLDGHAVTAYASQGQRRMIVLAIKTALIRYVYEKKGTYPVLLLDDVLSELDSERKRLLFTLVPRTVQTVITTTDIDEVKEYLPLRSRIFRISNGMIIDTQEMTR</sequence>
<name>A0A645EH76_9ZZZZ</name>
<evidence type="ECO:0000256" key="5">
    <source>
        <dbReference type="ARBA" id="ARBA00023125"/>
    </source>
</evidence>
<keyword evidence="2" id="KW-0235">DNA replication</keyword>
<dbReference type="HAMAP" id="MF_00365">
    <property type="entry name" value="RecF"/>
    <property type="match status" value="1"/>
</dbReference>
<dbReference type="GO" id="GO:0006302">
    <property type="term" value="P:double-strand break repair"/>
    <property type="evidence" value="ECO:0007669"/>
    <property type="project" value="TreeGrafter"/>
</dbReference>
<gene>
    <name evidence="6" type="primary">recF_55</name>
    <name evidence="6" type="ORF">SDC9_147137</name>
</gene>
<dbReference type="GO" id="GO:0006260">
    <property type="term" value="P:DNA replication"/>
    <property type="evidence" value="ECO:0007669"/>
    <property type="project" value="UniProtKB-KW"/>
</dbReference>
<evidence type="ECO:0000256" key="3">
    <source>
        <dbReference type="ARBA" id="ARBA00022741"/>
    </source>
</evidence>
<keyword evidence="1" id="KW-0963">Cytoplasm</keyword>
<dbReference type="EMBL" id="VSSQ01045996">
    <property type="protein sequence ID" value="MPM99942.1"/>
    <property type="molecule type" value="Genomic_DNA"/>
</dbReference>
<keyword evidence="4" id="KW-0067">ATP-binding</keyword>
<evidence type="ECO:0000256" key="2">
    <source>
        <dbReference type="ARBA" id="ARBA00022705"/>
    </source>
</evidence>
<dbReference type="AlphaFoldDB" id="A0A645EH76"/>
<dbReference type="InterPro" id="IPR027417">
    <property type="entry name" value="P-loop_NTPase"/>
</dbReference>
<dbReference type="PANTHER" id="PTHR32182:SF0">
    <property type="entry name" value="DNA REPLICATION AND REPAIR PROTEIN RECF"/>
    <property type="match status" value="1"/>
</dbReference>
<dbReference type="InterPro" id="IPR042174">
    <property type="entry name" value="RecF_2"/>
</dbReference>
<keyword evidence="3" id="KW-0547">Nucleotide-binding</keyword>
<dbReference type="InterPro" id="IPR001238">
    <property type="entry name" value="DNA-binding_RecF"/>
</dbReference>
<dbReference type="PROSITE" id="PS00618">
    <property type="entry name" value="RECF_2"/>
    <property type="match status" value="1"/>
</dbReference>
<dbReference type="PANTHER" id="PTHR32182">
    <property type="entry name" value="DNA REPLICATION AND REPAIR PROTEIN RECF"/>
    <property type="match status" value="1"/>
</dbReference>
<dbReference type="GO" id="GO:0000731">
    <property type="term" value="P:DNA synthesis involved in DNA repair"/>
    <property type="evidence" value="ECO:0007669"/>
    <property type="project" value="TreeGrafter"/>
</dbReference>
<dbReference type="GO" id="GO:0003697">
    <property type="term" value="F:single-stranded DNA binding"/>
    <property type="evidence" value="ECO:0007669"/>
    <property type="project" value="InterPro"/>
</dbReference>
<dbReference type="Gene3D" id="1.20.1050.90">
    <property type="entry name" value="RecF/RecN/SMC, N-terminal domain"/>
    <property type="match status" value="1"/>
</dbReference>
<keyword evidence="5" id="KW-0238">DNA-binding</keyword>
<evidence type="ECO:0000313" key="6">
    <source>
        <dbReference type="EMBL" id="MPM99942.1"/>
    </source>
</evidence>
<reference evidence="6" key="1">
    <citation type="submission" date="2019-08" db="EMBL/GenBank/DDBJ databases">
        <authorList>
            <person name="Kucharzyk K."/>
            <person name="Murdoch R.W."/>
            <person name="Higgins S."/>
            <person name="Loffler F."/>
        </authorList>
    </citation>
    <scope>NUCLEOTIDE SEQUENCE</scope>
</reference>
<evidence type="ECO:0000256" key="4">
    <source>
        <dbReference type="ARBA" id="ARBA00022840"/>
    </source>
</evidence>
<accession>A0A645EH76</accession>
<dbReference type="InterPro" id="IPR018078">
    <property type="entry name" value="DNA-binding_RecF_CS"/>
</dbReference>
<protein>
    <submittedName>
        <fullName evidence="6">DNA replication and repair protein RecF</fullName>
    </submittedName>
</protein>
<comment type="caution">
    <text evidence="6">The sequence shown here is derived from an EMBL/GenBank/DDBJ whole genome shotgun (WGS) entry which is preliminary data.</text>
</comment>
<dbReference type="Gene3D" id="3.40.50.300">
    <property type="entry name" value="P-loop containing nucleotide triphosphate hydrolases"/>
    <property type="match status" value="1"/>
</dbReference>
<dbReference type="SUPFAM" id="SSF52540">
    <property type="entry name" value="P-loop containing nucleoside triphosphate hydrolases"/>
    <property type="match status" value="1"/>
</dbReference>
<proteinExistence type="inferred from homology"/>